<dbReference type="InterPro" id="IPR051534">
    <property type="entry name" value="CBASS_pafABC_assoc_protein"/>
</dbReference>
<evidence type="ECO:0000256" key="2">
    <source>
        <dbReference type="ARBA" id="ARBA00023163"/>
    </source>
</evidence>
<keyword evidence="2" id="KW-0804">Transcription</keyword>
<dbReference type="InterPro" id="IPR036390">
    <property type="entry name" value="WH_DNA-bd_sf"/>
</dbReference>
<evidence type="ECO:0000256" key="3">
    <source>
        <dbReference type="SAM" id="MobiDB-lite"/>
    </source>
</evidence>
<dbReference type="eggNOG" id="COG2378">
    <property type="taxonomic scope" value="Bacteria"/>
</dbReference>
<proteinExistence type="predicted"/>
<dbReference type="InterPro" id="IPR001034">
    <property type="entry name" value="DeoR_HTH"/>
</dbReference>
<protein>
    <submittedName>
        <fullName evidence="5">Helix-turn-helix type 11 domain protein</fullName>
    </submittedName>
</protein>
<gene>
    <name evidence="5" type="ordered locus">Tbis_2361</name>
</gene>
<dbReference type="EMBL" id="CP001874">
    <property type="protein sequence ID" value="ADG89067.1"/>
    <property type="molecule type" value="Genomic_DNA"/>
</dbReference>
<dbReference type="InterPro" id="IPR036388">
    <property type="entry name" value="WH-like_DNA-bd_sf"/>
</dbReference>
<name>D6Y3W5_THEBD</name>
<dbReference type="SMART" id="SM00420">
    <property type="entry name" value="HTH_DEOR"/>
    <property type="match status" value="1"/>
</dbReference>
<evidence type="ECO:0000256" key="1">
    <source>
        <dbReference type="ARBA" id="ARBA00023015"/>
    </source>
</evidence>
<dbReference type="PROSITE" id="PS52050">
    <property type="entry name" value="WYL"/>
    <property type="match status" value="1"/>
</dbReference>
<dbReference type="PANTHER" id="PTHR34580:SF1">
    <property type="entry name" value="PROTEIN PAFC"/>
    <property type="match status" value="1"/>
</dbReference>
<dbReference type="InterPro" id="IPR026881">
    <property type="entry name" value="WYL_dom"/>
</dbReference>
<dbReference type="Pfam" id="PF13280">
    <property type="entry name" value="WYL"/>
    <property type="match status" value="1"/>
</dbReference>
<keyword evidence="1" id="KW-0805">Transcription regulation</keyword>
<evidence type="ECO:0000259" key="4">
    <source>
        <dbReference type="PROSITE" id="PS51000"/>
    </source>
</evidence>
<dbReference type="RefSeq" id="WP_013132600.1">
    <property type="nucleotide sequence ID" value="NC_014165.1"/>
</dbReference>
<sequence>MRRRRDAIVQELRLNGCLTVRELASRLRVSTSTINRDLARLRAEGVPVGRCTGGYTITGQEPIKRAIDRALLERRVLRIEYRDPKGERTTRDVEPSVVLGGRGGLWYLVAWCRLAGEVRVFRLERIGSAVVTDERYPDPGETWPLAVAEPDTGGRPGAAGSPAG</sequence>
<dbReference type="AlphaFoldDB" id="D6Y3W5"/>
<evidence type="ECO:0000313" key="6">
    <source>
        <dbReference type="Proteomes" id="UP000006640"/>
    </source>
</evidence>
<dbReference type="STRING" id="469371.Tbis_2361"/>
<reference evidence="5 6" key="1">
    <citation type="submission" date="2010-01" db="EMBL/GenBank/DDBJ databases">
        <title>The complete genome of Thermobispora bispora DSM 43833.</title>
        <authorList>
            <consortium name="US DOE Joint Genome Institute (JGI-PGF)"/>
            <person name="Lucas S."/>
            <person name="Copeland A."/>
            <person name="Lapidus A."/>
            <person name="Glavina del Rio T."/>
            <person name="Dalin E."/>
            <person name="Tice H."/>
            <person name="Bruce D."/>
            <person name="Goodwin L."/>
            <person name="Pitluck S."/>
            <person name="Kyrpides N."/>
            <person name="Mavromatis K."/>
            <person name="Ivanova N."/>
            <person name="Mikhailova N."/>
            <person name="Chertkov O."/>
            <person name="Brettin T."/>
            <person name="Detter J.C."/>
            <person name="Han C."/>
            <person name="Larimer F."/>
            <person name="Land M."/>
            <person name="Hauser L."/>
            <person name="Markowitz V."/>
            <person name="Cheng J.-F."/>
            <person name="Hugenholtz P."/>
            <person name="Woyke T."/>
            <person name="Wu D."/>
            <person name="Jando M."/>
            <person name="Schneider S."/>
            <person name="Klenk H.-P."/>
            <person name="Eisen J.A."/>
        </authorList>
    </citation>
    <scope>NUCLEOTIDE SEQUENCE [LARGE SCALE GENOMIC DNA]</scope>
    <source>
        <strain evidence="6">ATCC 19993 / DSM 43833 / CBS 139.67 / JCM 10125 / KCTC 9307 / NBRC 14880 / R51</strain>
    </source>
</reference>
<dbReference type="Pfam" id="PF08220">
    <property type="entry name" value="HTH_DeoR"/>
    <property type="match status" value="1"/>
</dbReference>
<dbReference type="Gene3D" id="1.10.10.10">
    <property type="entry name" value="Winged helix-like DNA-binding domain superfamily/Winged helix DNA-binding domain"/>
    <property type="match status" value="1"/>
</dbReference>
<feature type="domain" description="HTH deoR-type" evidence="4">
    <location>
        <begin position="1"/>
        <end position="57"/>
    </location>
</feature>
<dbReference type="GO" id="GO:0003700">
    <property type="term" value="F:DNA-binding transcription factor activity"/>
    <property type="evidence" value="ECO:0007669"/>
    <property type="project" value="InterPro"/>
</dbReference>
<dbReference type="SUPFAM" id="SSF46785">
    <property type="entry name" value="Winged helix' DNA-binding domain"/>
    <property type="match status" value="1"/>
</dbReference>
<dbReference type="HOGENOM" id="CLU_1720258_0_0_11"/>
<keyword evidence="6" id="KW-1185">Reference proteome</keyword>
<dbReference type="PANTHER" id="PTHR34580">
    <property type="match status" value="1"/>
</dbReference>
<dbReference type="Proteomes" id="UP000006640">
    <property type="component" value="Chromosome"/>
</dbReference>
<accession>D6Y3W5</accession>
<dbReference type="KEGG" id="tbi:Tbis_2361"/>
<feature type="region of interest" description="Disordered" evidence="3">
    <location>
        <begin position="138"/>
        <end position="164"/>
    </location>
</feature>
<evidence type="ECO:0000313" key="5">
    <source>
        <dbReference type="EMBL" id="ADG89067.1"/>
    </source>
</evidence>
<dbReference type="PROSITE" id="PS51000">
    <property type="entry name" value="HTH_DEOR_2"/>
    <property type="match status" value="1"/>
</dbReference>
<organism evidence="5 6">
    <name type="scientific">Thermobispora bispora (strain ATCC 19993 / DSM 43833 / CBS 139.67 / JCM 10125 / KCTC 9307 / NBRC 14880 / R51)</name>
    <dbReference type="NCBI Taxonomy" id="469371"/>
    <lineage>
        <taxon>Bacteria</taxon>
        <taxon>Bacillati</taxon>
        <taxon>Actinomycetota</taxon>
        <taxon>Actinomycetes</taxon>
        <taxon>Streptosporangiales</taxon>
        <taxon>Streptosporangiaceae</taxon>
        <taxon>Thermobispora</taxon>
    </lineage>
</organism>